<evidence type="ECO:0000256" key="2">
    <source>
        <dbReference type="ARBA" id="ARBA00007637"/>
    </source>
</evidence>
<comment type="cofactor">
    <cofactor evidence="1">
        <name>NAD(+)</name>
        <dbReference type="ChEBI" id="CHEBI:57540"/>
    </cofactor>
</comment>
<dbReference type="InterPro" id="IPR036291">
    <property type="entry name" value="NAD(P)-bd_dom_sf"/>
</dbReference>
<keyword evidence="9" id="KW-1185">Reference proteome</keyword>
<dbReference type="InterPro" id="IPR001509">
    <property type="entry name" value="Epimerase_deHydtase"/>
</dbReference>
<evidence type="ECO:0000256" key="3">
    <source>
        <dbReference type="ARBA" id="ARBA00023027"/>
    </source>
</evidence>
<comment type="similarity">
    <text evidence="2">Belongs to the NAD(P)-dependent epimerase/dehydratase family.</text>
</comment>
<evidence type="ECO:0000256" key="4">
    <source>
        <dbReference type="ARBA" id="ARBA00023235"/>
    </source>
</evidence>
<feature type="domain" description="NAD-dependent epimerase/dehydratase" evidence="7">
    <location>
        <begin position="74"/>
        <end position="341"/>
    </location>
</feature>
<dbReference type="AlphaFoldDB" id="A0A830HPH0"/>
<dbReference type="EMBL" id="BNJQ01000016">
    <property type="protein sequence ID" value="GHP07341.1"/>
    <property type="molecule type" value="Genomic_DNA"/>
</dbReference>
<dbReference type="OrthoDB" id="9402762at2759"/>
<evidence type="ECO:0000256" key="1">
    <source>
        <dbReference type="ARBA" id="ARBA00001911"/>
    </source>
</evidence>
<evidence type="ECO:0000259" key="7">
    <source>
        <dbReference type="Pfam" id="PF01370"/>
    </source>
</evidence>
<comment type="caution">
    <text evidence="8">The sequence shown here is derived from an EMBL/GenBank/DDBJ whole genome shotgun (WGS) entry which is preliminary data.</text>
</comment>
<sequence length="416" mass="46230">MMMASTNSQSTLKWWQISAFVAWILLAMHILYHNGGHEPAAPKNMPPEVGGTIASLNNEHRDMNGHEPTHGQHVVVTGGAGFIGSHMTMHLLEHGYAVTILDNLSRGNAGAVRVLREHATKRGRLRFEFVELEDETAVRRILRDARNRGTPVDVVMHFAAIAFVGESVAYPLNYWTNITSNTITLLRAMKHENVNKLVYSSTCATYGNPVSMPITEDTPTVPINPYGRAKLDAEDAIRDYAHANKNFDAVILRYFNVYGADPKGRLGEYPPPNLVGHGRVSTACFAAAFGHIPELKIYGTDFSTGDGTCVRDYIHVTDLVEAHHLAMAKALSNPPSLYNIGTGVGVSVREFTRACLSVTRRNITVVEHPRRPGDYAEVYASPAKIKDELGWEARYRDVEEGLATAWRWRERHENGY</sequence>
<keyword evidence="4" id="KW-0413">Isomerase</keyword>
<keyword evidence="6" id="KW-1133">Transmembrane helix</keyword>
<keyword evidence="6" id="KW-0812">Transmembrane</keyword>
<evidence type="ECO:0000256" key="5">
    <source>
        <dbReference type="ARBA" id="ARBA00023277"/>
    </source>
</evidence>
<dbReference type="PANTHER" id="PTHR43725:SF53">
    <property type="entry name" value="UDP-ARABINOSE 4-EPIMERASE 1"/>
    <property type="match status" value="1"/>
</dbReference>
<keyword evidence="3" id="KW-0520">NAD</keyword>
<dbReference type="GO" id="GO:0006012">
    <property type="term" value="P:galactose metabolic process"/>
    <property type="evidence" value="ECO:0007669"/>
    <property type="project" value="InterPro"/>
</dbReference>
<dbReference type="InterPro" id="IPR005886">
    <property type="entry name" value="UDP_G4E"/>
</dbReference>
<keyword evidence="5" id="KW-0119">Carbohydrate metabolism</keyword>
<evidence type="ECO:0000256" key="6">
    <source>
        <dbReference type="SAM" id="Phobius"/>
    </source>
</evidence>
<reference evidence="8" key="1">
    <citation type="submission" date="2020-10" db="EMBL/GenBank/DDBJ databases">
        <title>Unveiling of a novel bifunctional photoreceptor, Dualchrome1, isolated from a cosmopolitan green alga.</title>
        <authorList>
            <person name="Suzuki S."/>
            <person name="Kawachi M."/>
        </authorList>
    </citation>
    <scope>NUCLEOTIDE SEQUENCE</scope>
    <source>
        <strain evidence="8">NIES 2893</strain>
    </source>
</reference>
<gene>
    <name evidence="8" type="ORF">PPROV_000608200</name>
</gene>
<evidence type="ECO:0000313" key="9">
    <source>
        <dbReference type="Proteomes" id="UP000660262"/>
    </source>
</evidence>
<name>A0A830HPH0_9CHLO</name>
<feature type="transmembrane region" description="Helical" evidence="6">
    <location>
        <begin position="12"/>
        <end position="32"/>
    </location>
</feature>
<keyword evidence="6" id="KW-0472">Membrane</keyword>
<dbReference type="Proteomes" id="UP000660262">
    <property type="component" value="Unassembled WGS sequence"/>
</dbReference>
<protein>
    <recommendedName>
        <fullName evidence="7">NAD-dependent epimerase/dehydratase domain-containing protein</fullName>
    </recommendedName>
</protein>
<dbReference type="Pfam" id="PF01370">
    <property type="entry name" value="Epimerase"/>
    <property type="match status" value="1"/>
</dbReference>
<dbReference type="Gene3D" id="3.90.25.10">
    <property type="entry name" value="UDP-galactose 4-epimerase, domain 1"/>
    <property type="match status" value="1"/>
</dbReference>
<dbReference type="SUPFAM" id="SSF51735">
    <property type="entry name" value="NAD(P)-binding Rossmann-fold domains"/>
    <property type="match status" value="1"/>
</dbReference>
<evidence type="ECO:0000313" key="8">
    <source>
        <dbReference type="EMBL" id="GHP07341.1"/>
    </source>
</evidence>
<accession>A0A830HPH0</accession>
<dbReference type="GO" id="GO:0003978">
    <property type="term" value="F:UDP-glucose 4-epimerase activity"/>
    <property type="evidence" value="ECO:0007669"/>
    <property type="project" value="InterPro"/>
</dbReference>
<proteinExistence type="inferred from homology"/>
<organism evidence="8 9">
    <name type="scientific">Pycnococcus provasolii</name>
    <dbReference type="NCBI Taxonomy" id="41880"/>
    <lineage>
        <taxon>Eukaryota</taxon>
        <taxon>Viridiplantae</taxon>
        <taxon>Chlorophyta</taxon>
        <taxon>Pseudoscourfieldiophyceae</taxon>
        <taxon>Pseudoscourfieldiales</taxon>
        <taxon>Pycnococcaceae</taxon>
        <taxon>Pycnococcus</taxon>
    </lineage>
</organism>
<dbReference type="PANTHER" id="PTHR43725">
    <property type="entry name" value="UDP-GLUCOSE 4-EPIMERASE"/>
    <property type="match status" value="1"/>
</dbReference>
<dbReference type="NCBIfam" id="TIGR01179">
    <property type="entry name" value="galE"/>
    <property type="match status" value="1"/>
</dbReference>
<dbReference type="Gene3D" id="3.40.50.720">
    <property type="entry name" value="NAD(P)-binding Rossmann-like Domain"/>
    <property type="match status" value="1"/>
</dbReference>